<dbReference type="Pfam" id="PF01381">
    <property type="entry name" value="HTH_3"/>
    <property type="match status" value="1"/>
</dbReference>
<dbReference type="SUPFAM" id="SSF47413">
    <property type="entry name" value="lambda repressor-like DNA-binding domains"/>
    <property type="match status" value="1"/>
</dbReference>
<evidence type="ECO:0000256" key="1">
    <source>
        <dbReference type="ARBA" id="ARBA00023125"/>
    </source>
</evidence>
<dbReference type="PANTHER" id="PTHR46797:SF24">
    <property type="entry name" value="DNA-BINDING PHAGE PROTEIN"/>
    <property type="match status" value="1"/>
</dbReference>
<reference evidence="3 4" key="1">
    <citation type="journal article" date="2003" name="Int. J. Syst. Evol. Microbiol.">
        <title>Bacillus nealsonii sp. nov., isolated from a spacecraft-assembly facility, whose spores are gamma-radiation resistant.</title>
        <authorList>
            <person name="Venkateswaran K."/>
            <person name="Kempf M."/>
            <person name="Chen F."/>
            <person name="Satomi M."/>
            <person name="Nicholson W."/>
            <person name="Kern R."/>
        </authorList>
    </citation>
    <scope>NUCLEOTIDE SEQUENCE [LARGE SCALE GENOMIC DNA]</scope>
    <source>
        <strain evidence="3 4">FO-92</strain>
    </source>
</reference>
<dbReference type="SMART" id="SM00530">
    <property type="entry name" value="HTH_XRE"/>
    <property type="match status" value="1"/>
</dbReference>
<proteinExistence type="predicted"/>
<keyword evidence="1" id="KW-0238">DNA-binding</keyword>
<dbReference type="GO" id="GO:0003677">
    <property type="term" value="F:DNA binding"/>
    <property type="evidence" value="ECO:0007669"/>
    <property type="project" value="UniProtKB-KW"/>
</dbReference>
<dbReference type="Gene3D" id="1.10.260.40">
    <property type="entry name" value="lambda repressor-like DNA-binding domains"/>
    <property type="match status" value="1"/>
</dbReference>
<dbReference type="Proteomes" id="UP000233375">
    <property type="component" value="Unassembled WGS sequence"/>
</dbReference>
<dbReference type="SUPFAM" id="SSF51182">
    <property type="entry name" value="RmlC-like cupins"/>
    <property type="match status" value="1"/>
</dbReference>
<dbReference type="InterPro" id="IPR013096">
    <property type="entry name" value="Cupin_2"/>
</dbReference>
<feature type="domain" description="HTH cro/C1-type" evidence="2">
    <location>
        <begin position="16"/>
        <end position="70"/>
    </location>
</feature>
<dbReference type="Gene3D" id="2.60.120.10">
    <property type="entry name" value="Jelly Rolls"/>
    <property type="match status" value="1"/>
</dbReference>
<dbReference type="InterPro" id="IPR050807">
    <property type="entry name" value="TransReg_Diox_bact_type"/>
</dbReference>
<organism evidence="3 4">
    <name type="scientific">Niallia nealsonii</name>
    <dbReference type="NCBI Taxonomy" id="115979"/>
    <lineage>
        <taxon>Bacteria</taxon>
        <taxon>Bacillati</taxon>
        <taxon>Bacillota</taxon>
        <taxon>Bacilli</taxon>
        <taxon>Bacillales</taxon>
        <taxon>Bacillaceae</taxon>
        <taxon>Niallia</taxon>
    </lineage>
</organism>
<keyword evidence="4" id="KW-1185">Reference proteome</keyword>
<comment type="caution">
    <text evidence="3">The sequence shown here is derived from an EMBL/GenBank/DDBJ whole genome shotgun (WGS) entry which is preliminary data.</text>
</comment>
<dbReference type="PANTHER" id="PTHR46797">
    <property type="entry name" value="HTH-TYPE TRANSCRIPTIONAL REGULATOR"/>
    <property type="match status" value="1"/>
</dbReference>
<evidence type="ECO:0000313" key="4">
    <source>
        <dbReference type="Proteomes" id="UP000233375"/>
    </source>
</evidence>
<dbReference type="GO" id="GO:0005829">
    <property type="term" value="C:cytosol"/>
    <property type="evidence" value="ECO:0007669"/>
    <property type="project" value="TreeGrafter"/>
</dbReference>
<dbReference type="PROSITE" id="PS50943">
    <property type="entry name" value="HTH_CROC1"/>
    <property type="match status" value="1"/>
</dbReference>
<dbReference type="InterPro" id="IPR001387">
    <property type="entry name" value="Cro/C1-type_HTH"/>
</dbReference>
<dbReference type="Pfam" id="PF07883">
    <property type="entry name" value="Cupin_2"/>
    <property type="match status" value="1"/>
</dbReference>
<accession>A0A2N0Z076</accession>
<gene>
    <name evidence="3" type="ORF">CWS01_14660</name>
</gene>
<name>A0A2N0Z076_9BACI</name>
<dbReference type="InterPro" id="IPR011051">
    <property type="entry name" value="RmlC_Cupin_sf"/>
</dbReference>
<dbReference type="RefSeq" id="WP_101177938.1">
    <property type="nucleotide sequence ID" value="NZ_PISE01000031.1"/>
</dbReference>
<dbReference type="AlphaFoldDB" id="A0A2N0Z076"/>
<dbReference type="GO" id="GO:0003700">
    <property type="term" value="F:DNA-binding transcription factor activity"/>
    <property type="evidence" value="ECO:0007669"/>
    <property type="project" value="TreeGrafter"/>
</dbReference>
<evidence type="ECO:0000259" key="2">
    <source>
        <dbReference type="PROSITE" id="PS50943"/>
    </source>
</evidence>
<evidence type="ECO:0000313" key="3">
    <source>
        <dbReference type="EMBL" id="PKG22917.1"/>
    </source>
</evidence>
<dbReference type="EMBL" id="PISE01000031">
    <property type="protein sequence ID" value="PKG22917.1"/>
    <property type="molecule type" value="Genomic_DNA"/>
</dbReference>
<sequence>MKEENLELYSQVGMNLKEIRRNRKISLEELAEKSNVSKLTLGKIERGEANPTLNILWKICRALNIQLASLLTFEEKTEVYRFCSNPHFNGPNNDWFVDPLFKTLGTMEWYRACIEANSEYSEFHLAGSEETVLVLNGQLEMKVGENYHLLHQWDIIKFKGDELHTYINRSDEKVYLMLSLTYQAAN</sequence>
<dbReference type="CDD" id="cd02209">
    <property type="entry name" value="cupin_XRE_C"/>
    <property type="match status" value="1"/>
</dbReference>
<dbReference type="CDD" id="cd00093">
    <property type="entry name" value="HTH_XRE"/>
    <property type="match status" value="1"/>
</dbReference>
<dbReference type="OrthoDB" id="9781521at2"/>
<dbReference type="InterPro" id="IPR014710">
    <property type="entry name" value="RmlC-like_jellyroll"/>
</dbReference>
<dbReference type="InterPro" id="IPR010982">
    <property type="entry name" value="Lambda_DNA-bd_dom_sf"/>
</dbReference>
<protein>
    <submittedName>
        <fullName evidence="3">Transcriptional regulator</fullName>
    </submittedName>
</protein>